<dbReference type="InterPro" id="IPR029058">
    <property type="entry name" value="AB_hydrolase_fold"/>
</dbReference>
<keyword evidence="5" id="KW-1185">Reference proteome</keyword>
<protein>
    <recommendedName>
        <fullName evidence="3">AB hydrolase-1 domain-containing protein</fullName>
    </recommendedName>
</protein>
<evidence type="ECO:0000313" key="4">
    <source>
        <dbReference type="EMBL" id="OMJ83851.1"/>
    </source>
</evidence>
<organism evidence="4 5">
    <name type="scientific">Stentor coeruleus</name>
    <dbReference type="NCBI Taxonomy" id="5963"/>
    <lineage>
        <taxon>Eukaryota</taxon>
        <taxon>Sar</taxon>
        <taxon>Alveolata</taxon>
        <taxon>Ciliophora</taxon>
        <taxon>Postciliodesmatophora</taxon>
        <taxon>Heterotrichea</taxon>
        <taxon>Heterotrichida</taxon>
        <taxon>Stentoridae</taxon>
        <taxon>Stentor</taxon>
    </lineage>
</organism>
<gene>
    <name evidence="4" type="ORF">SteCoe_15153</name>
</gene>
<comment type="caution">
    <text evidence="4">The sequence shown here is derived from an EMBL/GenBank/DDBJ whole genome shotgun (WGS) entry which is preliminary data.</text>
</comment>
<feature type="domain" description="AB hydrolase-1" evidence="3">
    <location>
        <begin position="16"/>
        <end position="146"/>
    </location>
</feature>
<dbReference type="PANTHER" id="PTHR46118">
    <property type="entry name" value="PROTEIN ABHD11"/>
    <property type="match status" value="1"/>
</dbReference>
<dbReference type="GO" id="GO:0052689">
    <property type="term" value="F:carboxylic ester hydrolase activity"/>
    <property type="evidence" value="ECO:0007669"/>
    <property type="project" value="TreeGrafter"/>
</dbReference>
<dbReference type="AlphaFoldDB" id="A0A1R2C4F1"/>
<accession>A0A1R2C4F1</accession>
<comment type="similarity">
    <text evidence="1">Belongs to the AB hydrolase superfamily.</text>
</comment>
<dbReference type="Gene3D" id="3.40.50.1820">
    <property type="entry name" value="alpha/beta hydrolase"/>
    <property type="match status" value="1"/>
</dbReference>
<dbReference type="PANTHER" id="PTHR46118:SF4">
    <property type="entry name" value="PROTEIN ABHD11"/>
    <property type="match status" value="1"/>
</dbReference>
<dbReference type="Pfam" id="PF00561">
    <property type="entry name" value="Abhydrolase_1"/>
    <property type="match status" value="1"/>
</dbReference>
<dbReference type="SUPFAM" id="SSF53474">
    <property type="entry name" value="alpha/beta-Hydrolases"/>
    <property type="match status" value="1"/>
</dbReference>
<proteinExistence type="inferred from homology"/>
<dbReference type="EMBL" id="MPUH01000289">
    <property type="protein sequence ID" value="OMJ83851.1"/>
    <property type="molecule type" value="Genomic_DNA"/>
</dbReference>
<keyword evidence="2" id="KW-0378">Hydrolase</keyword>
<evidence type="ECO:0000259" key="3">
    <source>
        <dbReference type="Pfam" id="PF00561"/>
    </source>
</evidence>
<dbReference type="InterPro" id="IPR000073">
    <property type="entry name" value="AB_hydrolase_1"/>
</dbReference>
<evidence type="ECO:0000313" key="5">
    <source>
        <dbReference type="Proteomes" id="UP000187209"/>
    </source>
</evidence>
<sequence length="262" mass="29294">MLNHFSIGIGKEHIWLHGFLGSCLNLSPIARILGGKHYFLDARNHGHSFQEKGMDYKTQANDVLTFMNAHGIRKASFIGHGMGGKTAMALACLQPERVEKLCVLDSAPKCYKEVEQYYGYERQYLSFIKNTDIKGKTRKEIESLCFAKFDNERIVHLITSNLKGNDTNFTWRAGVDNIDEGIDDIEGWDVAEGKYEGKMVAVVGGSSLYTAKSPLLGENEPVAGLYKNHFPNAEIEILENAKHFIHAEASSQTKAAILKHMK</sequence>
<evidence type="ECO:0000256" key="1">
    <source>
        <dbReference type="ARBA" id="ARBA00008645"/>
    </source>
</evidence>
<reference evidence="4 5" key="1">
    <citation type="submission" date="2016-11" db="EMBL/GenBank/DDBJ databases">
        <title>The macronuclear genome of Stentor coeruleus: a giant cell with tiny introns.</title>
        <authorList>
            <person name="Slabodnick M."/>
            <person name="Ruby J.G."/>
            <person name="Reiff S.B."/>
            <person name="Swart E.C."/>
            <person name="Gosai S."/>
            <person name="Prabakaran S."/>
            <person name="Witkowska E."/>
            <person name="Larue G.E."/>
            <person name="Fisher S."/>
            <person name="Freeman R.M."/>
            <person name="Gunawardena J."/>
            <person name="Chu W."/>
            <person name="Stover N.A."/>
            <person name="Gregory B.D."/>
            <person name="Nowacki M."/>
            <person name="Derisi J."/>
            <person name="Roy S.W."/>
            <person name="Marshall W.F."/>
            <person name="Sood P."/>
        </authorList>
    </citation>
    <scope>NUCLEOTIDE SEQUENCE [LARGE SCALE GENOMIC DNA]</scope>
    <source>
        <strain evidence="4">WM001</strain>
    </source>
</reference>
<name>A0A1R2C4F1_9CILI</name>
<dbReference type="OrthoDB" id="307503at2759"/>
<dbReference type="Proteomes" id="UP000187209">
    <property type="component" value="Unassembled WGS sequence"/>
</dbReference>
<evidence type="ECO:0000256" key="2">
    <source>
        <dbReference type="ARBA" id="ARBA00022801"/>
    </source>
</evidence>